<gene>
    <name evidence="8" type="ORF">BKA67DRAFT_191956</name>
</gene>
<dbReference type="SUPFAM" id="SSF51905">
    <property type="entry name" value="FAD/NAD(P)-binding domain"/>
    <property type="match status" value="1"/>
</dbReference>
<evidence type="ECO:0000259" key="7">
    <source>
        <dbReference type="Pfam" id="PF01494"/>
    </source>
</evidence>
<accession>A0A9P8USC1</accession>
<dbReference type="Proteomes" id="UP000758603">
    <property type="component" value="Unassembled WGS sequence"/>
</dbReference>
<dbReference type="InterPro" id="IPR036188">
    <property type="entry name" value="FAD/NAD-bd_sf"/>
</dbReference>
<dbReference type="Pfam" id="PF01494">
    <property type="entry name" value="FAD_binding_3"/>
    <property type="match status" value="1"/>
</dbReference>
<dbReference type="GeneID" id="70124248"/>
<dbReference type="InterPro" id="IPR002938">
    <property type="entry name" value="FAD-bd"/>
</dbReference>
<keyword evidence="9" id="KW-1185">Reference proteome</keyword>
<dbReference type="PRINTS" id="PR00420">
    <property type="entry name" value="RNGMNOXGNASE"/>
</dbReference>
<comment type="pathway">
    <text evidence="1">Secondary metabolite biosynthesis.</text>
</comment>
<evidence type="ECO:0000256" key="2">
    <source>
        <dbReference type="ARBA" id="ARBA00007992"/>
    </source>
</evidence>
<evidence type="ECO:0000313" key="9">
    <source>
        <dbReference type="Proteomes" id="UP000758603"/>
    </source>
</evidence>
<feature type="domain" description="FAD-binding" evidence="7">
    <location>
        <begin position="150"/>
        <end position="358"/>
    </location>
</feature>
<dbReference type="GO" id="GO:0004497">
    <property type="term" value="F:monooxygenase activity"/>
    <property type="evidence" value="ECO:0007669"/>
    <property type="project" value="UniProtKB-KW"/>
</dbReference>
<dbReference type="SUPFAM" id="SSF54373">
    <property type="entry name" value="FAD-linked reductases, C-terminal domain"/>
    <property type="match status" value="1"/>
</dbReference>
<organism evidence="8 9">
    <name type="scientific">Truncatella angustata</name>
    <dbReference type="NCBI Taxonomy" id="152316"/>
    <lineage>
        <taxon>Eukaryota</taxon>
        <taxon>Fungi</taxon>
        <taxon>Dikarya</taxon>
        <taxon>Ascomycota</taxon>
        <taxon>Pezizomycotina</taxon>
        <taxon>Sordariomycetes</taxon>
        <taxon>Xylariomycetidae</taxon>
        <taxon>Amphisphaeriales</taxon>
        <taxon>Sporocadaceae</taxon>
        <taxon>Truncatella</taxon>
    </lineage>
</organism>
<dbReference type="Gene3D" id="3.50.50.60">
    <property type="entry name" value="FAD/NAD(P)-binding domain"/>
    <property type="match status" value="1"/>
</dbReference>
<dbReference type="InterPro" id="IPR050493">
    <property type="entry name" value="FAD-dep_Monooxygenase_BioMet"/>
</dbReference>
<name>A0A9P8USC1_9PEZI</name>
<keyword evidence="6" id="KW-0503">Monooxygenase</keyword>
<dbReference type="RefSeq" id="XP_045961801.1">
    <property type="nucleotide sequence ID" value="XM_046095355.1"/>
</dbReference>
<dbReference type="PANTHER" id="PTHR13789">
    <property type="entry name" value="MONOOXYGENASE"/>
    <property type="match status" value="1"/>
</dbReference>
<dbReference type="OrthoDB" id="9993796at2759"/>
<comment type="similarity">
    <text evidence="2">Belongs to the paxM FAD-dependent monooxygenase family.</text>
</comment>
<reference evidence="8" key="1">
    <citation type="journal article" date="2021" name="Nat. Commun.">
        <title>Genetic determinants of endophytism in the Arabidopsis root mycobiome.</title>
        <authorList>
            <person name="Mesny F."/>
            <person name="Miyauchi S."/>
            <person name="Thiergart T."/>
            <person name="Pickel B."/>
            <person name="Atanasova L."/>
            <person name="Karlsson M."/>
            <person name="Huettel B."/>
            <person name="Barry K.W."/>
            <person name="Haridas S."/>
            <person name="Chen C."/>
            <person name="Bauer D."/>
            <person name="Andreopoulos W."/>
            <person name="Pangilinan J."/>
            <person name="LaButti K."/>
            <person name="Riley R."/>
            <person name="Lipzen A."/>
            <person name="Clum A."/>
            <person name="Drula E."/>
            <person name="Henrissat B."/>
            <person name="Kohler A."/>
            <person name="Grigoriev I.V."/>
            <person name="Martin F.M."/>
            <person name="Hacquard S."/>
        </authorList>
    </citation>
    <scope>NUCLEOTIDE SEQUENCE</scope>
    <source>
        <strain evidence="8">MPI-SDFR-AT-0073</strain>
    </source>
</reference>
<keyword evidence="5" id="KW-0560">Oxidoreductase</keyword>
<dbReference type="PANTHER" id="PTHR13789:SF215">
    <property type="entry name" value="FAD-BINDING DOMAIN-CONTAINING PROTEIN-RELATED"/>
    <property type="match status" value="1"/>
</dbReference>
<dbReference type="Pfam" id="PF13450">
    <property type="entry name" value="NAD_binding_8"/>
    <property type="match status" value="1"/>
</dbReference>
<comment type="caution">
    <text evidence="8">The sequence shown here is derived from an EMBL/GenBank/DDBJ whole genome shotgun (WGS) entry which is preliminary data.</text>
</comment>
<evidence type="ECO:0000256" key="4">
    <source>
        <dbReference type="ARBA" id="ARBA00022827"/>
    </source>
</evidence>
<keyword evidence="4" id="KW-0274">FAD</keyword>
<evidence type="ECO:0000256" key="3">
    <source>
        <dbReference type="ARBA" id="ARBA00022630"/>
    </source>
</evidence>
<dbReference type="EMBL" id="JAGPXC010000002">
    <property type="protein sequence ID" value="KAH6657567.1"/>
    <property type="molecule type" value="Genomic_DNA"/>
</dbReference>
<evidence type="ECO:0000256" key="5">
    <source>
        <dbReference type="ARBA" id="ARBA00023002"/>
    </source>
</evidence>
<evidence type="ECO:0000256" key="1">
    <source>
        <dbReference type="ARBA" id="ARBA00005179"/>
    </source>
</evidence>
<proteinExistence type="inferred from homology"/>
<dbReference type="GO" id="GO:0071949">
    <property type="term" value="F:FAD binding"/>
    <property type="evidence" value="ECO:0007669"/>
    <property type="project" value="InterPro"/>
</dbReference>
<keyword evidence="3" id="KW-0285">Flavoprotein</keyword>
<evidence type="ECO:0000313" key="8">
    <source>
        <dbReference type="EMBL" id="KAH6657567.1"/>
    </source>
</evidence>
<evidence type="ECO:0000256" key="6">
    <source>
        <dbReference type="ARBA" id="ARBA00023033"/>
    </source>
</evidence>
<dbReference type="AlphaFoldDB" id="A0A9P8USC1"/>
<sequence>MLHVLVAGAGIAGLTAGIALRRAGHTVHVYERSSMNEEVGAAINLPPNAGRHLISWGLDPIKCRFVKAESVVWLHPQTLKTVARHEHANNLENYGAELWYAHRVDLHDALRQIATDQDGIGPPVTIHLKSFVVGYNTDIPSLSLANGKIVQGDLIIGADGLHSIACETVLGRRNPPVQPKHYNYCYRFLIPAKALEADPDTEWFNQDSRGLTRLFIDNEGSRRLVAYTCRDNTIHNLVGIFYDNAAKNATREDYLASVEKETVTERFKGFSPKIIAVINKATEIKRWPLLYRAPVPRWRKGHMALAGDSAHPMLPHQAQGGAQGIEDGVALGVIFEGANPDDVEERLDLYEKVRRGRASVIQILSNVGQDQSHLVREDLKDYLDESQIPTNPAENYSYMFGHNVEKEAAALKLMKLSQ</sequence>
<protein>
    <submittedName>
        <fullName evidence="8">FAD binding domain-containing protein</fullName>
    </submittedName>
</protein>